<dbReference type="PROSITE" id="PS01209">
    <property type="entry name" value="LDLRA_1"/>
    <property type="match status" value="1"/>
</dbReference>
<comment type="caution">
    <text evidence="9">Lacks conserved residue(s) required for the propagation of feature annotation.</text>
</comment>
<evidence type="ECO:0000313" key="13">
    <source>
        <dbReference type="EMBL" id="KPJ16423.1"/>
    </source>
</evidence>
<evidence type="ECO:0000256" key="8">
    <source>
        <dbReference type="PROSITE-ProRule" id="PRU00090"/>
    </source>
</evidence>
<dbReference type="STRING" id="76193.A0A0N1III6"/>
<dbReference type="CDD" id="cd00112">
    <property type="entry name" value="LDLa"/>
    <property type="match status" value="2"/>
</dbReference>
<gene>
    <name evidence="13" type="ORF">RR48_05502</name>
</gene>
<dbReference type="InterPro" id="IPR020067">
    <property type="entry name" value="Frizzled_dom"/>
</dbReference>
<dbReference type="Proteomes" id="UP000053240">
    <property type="component" value="Unassembled WGS sequence"/>
</dbReference>
<dbReference type="SMART" id="SM00192">
    <property type="entry name" value="LDLa"/>
    <property type="match status" value="2"/>
</dbReference>
<feature type="transmembrane region" description="Helical" evidence="11">
    <location>
        <begin position="213"/>
        <end position="235"/>
    </location>
</feature>
<dbReference type="InterPro" id="IPR036790">
    <property type="entry name" value="Frizzled_dom_sf"/>
</dbReference>
<sequence>MVNGNYVLYGDRPSSESEIVEDHVHTRAAEKKTKRKPNRTANELQYSLNLAQLDNETDSVKYEKKVKEPRLLRYVPTTDVEEHFVSEKFETYDLKATDEPPRRYAFTKKPKNPADGSINYAYSRSSSSCSSPNGNLPTISEHGEQFSTYRIRSIRTPTDEEVSHAYETKLDKYFSRPREVKTFVAKGSHPDSLYRVPVGSGVASSKVVRVLRILRWPVALFSVCIALAIFVYFLMPDNLSSEYSTVNATSWQEDTASAQSRIQPGKPNRKPPEQGQHGPQKGNIRTKPQEIDFYDAENVKTIDLKSLMETVTENSEKRTPVPPVFPTHIAPEVQYGNERADKEKMRSPKLIDTVMNSDESTLKPHITQSPERPLAIYFDEGKVATSTETITRAESNNDILHYDEKELPKTTEETTSKPYSPVYKDTSLYIRKEHSKSKQRPTEPDLTQALHEYYRLTPINHDNRFTSGHSKLFGISMEDAQSMKSTTQSTLYNTRVSPTLPTWRDNADSTTKKYPLNTNLDVSQCRSTHLGLCRGVLPYDLAGPAATLDGVDVTDLLPQMEYLVSSNCSERTAHFLCSLLEPECSPTPYLHKMPCYSLCRAVAEHCDGSIPRDLLGVFGCTRYPTGGCAAARAPCGARELPCGDGSCVPSHWACDGAADCPAAEDEAHCTACASNEFRCPSGGCVHTRWLCDGYADCPRGEDEAEQQCAARREHDDEQVADADPEPGEEPAGSAPALAVRRPFQTSKGYADDSVHRNGETESSKEILMTSDSKNGLKRNFTRRPSPARLSPYSRPIIHDTKTQSKGKLDPRVKTKTNQRKASRTTLRTTTTSQHMAETAQPPRYQPLQQPGACARLALPQRRTALRRRQGAWFIAKWAGCHRPVLVAGRKRSESFGDGDAAAPG</sequence>
<feature type="compositionally biased region" description="Acidic residues" evidence="10">
    <location>
        <begin position="718"/>
        <end position="728"/>
    </location>
</feature>
<keyword evidence="4" id="KW-0735">Signal-anchor</keyword>
<feature type="disulfide bond" evidence="9">
    <location>
        <begin position="635"/>
        <end position="647"/>
    </location>
</feature>
<dbReference type="SMART" id="SM00063">
    <property type="entry name" value="FRI"/>
    <property type="match status" value="1"/>
</dbReference>
<evidence type="ECO:0000256" key="1">
    <source>
        <dbReference type="ARBA" id="ARBA00004401"/>
    </source>
</evidence>
<dbReference type="PROSITE" id="PS50068">
    <property type="entry name" value="LDLRA_2"/>
    <property type="match status" value="2"/>
</dbReference>
<organism evidence="13 14">
    <name type="scientific">Papilio machaon</name>
    <name type="common">Old World swallowtail butterfly</name>
    <dbReference type="NCBI Taxonomy" id="76193"/>
    <lineage>
        <taxon>Eukaryota</taxon>
        <taxon>Metazoa</taxon>
        <taxon>Ecdysozoa</taxon>
        <taxon>Arthropoda</taxon>
        <taxon>Hexapoda</taxon>
        <taxon>Insecta</taxon>
        <taxon>Pterygota</taxon>
        <taxon>Neoptera</taxon>
        <taxon>Endopterygota</taxon>
        <taxon>Lepidoptera</taxon>
        <taxon>Glossata</taxon>
        <taxon>Ditrysia</taxon>
        <taxon>Papilionoidea</taxon>
        <taxon>Papilionidae</taxon>
        <taxon>Papilioninae</taxon>
        <taxon>Papilio</taxon>
    </lineage>
</organism>
<feature type="domain" description="FZ" evidence="12">
    <location>
        <begin position="520"/>
        <end position="650"/>
    </location>
</feature>
<dbReference type="InterPro" id="IPR002172">
    <property type="entry name" value="LDrepeatLR_classA_rpt"/>
</dbReference>
<accession>A0A0N1III6</accession>
<protein>
    <submittedName>
        <fullName evidence="13">Atrial natriuretic peptide-converting enzyme</fullName>
    </submittedName>
</protein>
<evidence type="ECO:0000256" key="7">
    <source>
        <dbReference type="ARBA" id="ARBA00023157"/>
    </source>
</evidence>
<evidence type="ECO:0000256" key="10">
    <source>
        <dbReference type="SAM" id="MobiDB-lite"/>
    </source>
</evidence>
<dbReference type="GO" id="GO:0016192">
    <property type="term" value="P:vesicle-mediated transport"/>
    <property type="evidence" value="ECO:0007669"/>
    <property type="project" value="UniProtKB-ARBA"/>
</dbReference>
<feature type="disulfide bond" evidence="9">
    <location>
        <begin position="679"/>
        <end position="697"/>
    </location>
</feature>
<dbReference type="CDD" id="cd07066">
    <property type="entry name" value="CRD_FZ"/>
    <property type="match status" value="1"/>
</dbReference>
<feature type="disulfide bond" evidence="9">
    <location>
        <begin position="672"/>
        <end position="684"/>
    </location>
</feature>
<feature type="compositionally biased region" description="Low complexity" evidence="10">
    <location>
        <begin position="729"/>
        <end position="738"/>
    </location>
</feature>
<dbReference type="PANTHER" id="PTHR24270:SF60">
    <property type="entry name" value="CUB AND LDLA DOMAIN, ISOFORM A-RELATED"/>
    <property type="match status" value="1"/>
</dbReference>
<keyword evidence="3" id="KW-0677">Repeat</keyword>
<keyword evidence="5 11" id="KW-1133">Transmembrane helix</keyword>
<evidence type="ECO:0000313" key="14">
    <source>
        <dbReference type="Proteomes" id="UP000053240"/>
    </source>
</evidence>
<name>A0A0N1III6_PAPMA</name>
<dbReference type="Pfam" id="PF01392">
    <property type="entry name" value="Fz"/>
    <property type="match status" value="1"/>
</dbReference>
<dbReference type="Gene3D" id="4.10.400.10">
    <property type="entry name" value="Low-density Lipoprotein Receptor"/>
    <property type="match status" value="2"/>
</dbReference>
<dbReference type="EMBL" id="KQ460226">
    <property type="protein sequence ID" value="KPJ16423.1"/>
    <property type="molecule type" value="Genomic_DNA"/>
</dbReference>
<dbReference type="SUPFAM" id="SSF63501">
    <property type="entry name" value="Frizzled cysteine-rich domain"/>
    <property type="match status" value="1"/>
</dbReference>
<dbReference type="InterPro" id="IPR023415">
    <property type="entry name" value="LDLR_class-A_CS"/>
</dbReference>
<feature type="disulfide bond" evidence="8">
    <location>
        <begin position="568"/>
        <end position="606"/>
    </location>
</feature>
<dbReference type="PANTHER" id="PTHR24270">
    <property type="entry name" value="LOW-DENSITY LIPOPROTEIN RECEPTOR-RELATED"/>
    <property type="match status" value="1"/>
</dbReference>
<evidence type="ECO:0000256" key="2">
    <source>
        <dbReference type="ARBA" id="ARBA00022692"/>
    </source>
</evidence>
<feature type="compositionally biased region" description="Basic residues" evidence="10">
    <location>
        <begin position="813"/>
        <end position="822"/>
    </location>
</feature>
<dbReference type="InParanoid" id="A0A0N1III6"/>
<dbReference type="PROSITE" id="PS50038">
    <property type="entry name" value="FZ"/>
    <property type="match status" value="1"/>
</dbReference>
<keyword evidence="7 9" id="KW-1015">Disulfide bond</keyword>
<evidence type="ECO:0000256" key="3">
    <source>
        <dbReference type="ARBA" id="ARBA00022737"/>
    </source>
</evidence>
<dbReference type="Gene3D" id="1.10.2000.10">
    <property type="entry name" value="Frizzled cysteine-rich domain"/>
    <property type="match status" value="1"/>
</dbReference>
<reference evidence="13 14" key="1">
    <citation type="journal article" date="2015" name="Nat. Commun.">
        <title>Outbred genome sequencing and CRISPR/Cas9 gene editing in butterflies.</title>
        <authorList>
            <person name="Li X."/>
            <person name="Fan D."/>
            <person name="Zhang W."/>
            <person name="Liu G."/>
            <person name="Zhang L."/>
            <person name="Zhao L."/>
            <person name="Fang X."/>
            <person name="Chen L."/>
            <person name="Dong Y."/>
            <person name="Chen Y."/>
            <person name="Ding Y."/>
            <person name="Zhao R."/>
            <person name="Feng M."/>
            <person name="Zhu Y."/>
            <person name="Feng Y."/>
            <person name="Jiang X."/>
            <person name="Zhu D."/>
            <person name="Xiang H."/>
            <person name="Feng X."/>
            <person name="Li S."/>
            <person name="Wang J."/>
            <person name="Zhang G."/>
            <person name="Kronforst M.R."/>
            <person name="Wang W."/>
        </authorList>
    </citation>
    <scope>NUCLEOTIDE SEQUENCE [LARGE SCALE GENOMIC DNA]</scope>
    <source>
        <strain evidence="13">Ya'a_city_454_Pm</strain>
        <tissue evidence="13">Whole body</tissue>
    </source>
</reference>
<evidence type="ECO:0000256" key="5">
    <source>
        <dbReference type="ARBA" id="ARBA00022989"/>
    </source>
</evidence>
<feature type="region of interest" description="Disordered" evidence="10">
    <location>
        <begin position="254"/>
        <end position="289"/>
    </location>
</feature>
<feature type="compositionally biased region" description="Basic and acidic residues" evidence="10">
    <location>
        <begin position="749"/>
        <end position="764"/>
    </location>
</feature>
<dbReference type="PRINTS" id="PR00261">
    <property type="entry name" value="LDLRECEPTOR"/>
</dbReference>
<evidence type="ECO:0000256" key="6">
    <source>
        <dbReference type="ARBA" id="ARBA00023136"/>
    </source>
</evidence>
<dbReference type="AlphaFoldDB" id="A0A0N1III6"/>
<feature type="disulfide bond" evidence="9">
    <location>
        <begin position="654"/>
        <end position="669"/>
    </location>
</feature>
<dbReference type="Pfam" id="PF00057">
    <property type="entry name" value="Ldl_recept_a"/>
    <property type="match status" value="2"/>
</dbReference>
<evidence type="ECO:0000259" key="12">
    <source>
        <dbReference type="PROSITE" id="PS50038"/>
    </source>
</evidence>
<feature type="disulfide bond" evidence="9">
    <location>
        <begin position="642"/>
        <end position="660"/>
    </location>
</feature>
<evidence type="ECO:0000256" key="9">
    <source>
        <dbReference type="PROSITE-ProRule" id="PRU00124"/>
    </source>
</evidence>
<feature type="region of interest" description="Disordered" evidence="10">
    <location>
        <begin position="707"/>
        <end position="847"/>
    </location>
</feature>
<proteinExistence type="predicted"/>
<feature type="compositionally biased region" description="Basic and acidic residues" evidence="10">
    <location>
        <begin position="796"/>
        <end position="812"/>
    </location>
</feature>
<keyword evidence="14" id="KW-1185">Reference proteome</keyword>
<keyword evidence="2 11" id="KW-0812">Transmembrane</keyword>
<dbReference type="GO" id="GO:0005886">
    <property type="term" value="C:plasma membrane"/>
    <property type="evidence" value="ECO:0007669"/>
    <property type="project" value="UniProtKB-SubCell"/>
</dbReference>
<dbReference type="InterPro" id="IPR036055">
    <property type="entry name" value="LDL_receptor-like_sf"/>
</dbReference>
<comment type="subcellular location">
    <subcellularLocation>
        <location evidence="1">Cell membrane</location>
        <topology evidence="1">Single-pass type II membrane protein</topology>
    </subcellularLocation>
</comment>
<keyword evidence="6 11" id="KW-0472">Membrane</keyword>
<feature type="compositionally biased region" description="Basic and acidic residues" evidence="10">
    <location>
        <begin position="20"/>
        <end position="31"/>
    </location>
</feature>
<dbReference type="InterPro" id="IPR050685">
    <property type="entry name" value="LDLR"/>
</dbReference>
<feature type="region of interest" description="Disordered" evidence="10">
    <location>
        <begin position="17"/>
        <end position="40"/>
    </location>
</feature>
<evidence type="ECO:0000256" key="4">
    <source>
        <dbReference type="ARBA" id="ARBA00022968"/>
    </source>
</evidence>
<dbReference type="SUPFAM" id="SSF57424">
    <property type="entry name" value="LDL receptor-like module"/>
    <property type="match status" value="2"/>
</dbReference>
<evidence type="ECO:0000256" key="11">
    <source>
        <dbReference type="SAM" id="Phobius"/>
    </source>
</evidence>